<keyword evidence="1" id="KW-0812">Transmembrane</keyword>
<keyword evidence="1" id="KW-1133">Transmembrane helix</keyword>
<evidence type="ECO:0000313" key="3">
    <source>
        <dbReference type="Proteomes" id="UP000324392"/>
    </source>
</evidence>
<gene>
    <name evidence="2" type="ORF">SSYIS1_40900</name>
</gene>
<accession>A0A455VJ72</accession>
<dbReference type="Proteomes" id="UP000324392">
    <property type="component" value="Plasmid pSsyis1"/>
</dbReference>
<dbReference type="AlphaFoldDB" id="A0A455VJ72"/>
<geneLocation type="plasmid" evidence="3">
    <name>pssyis1 dna</name>
</geneLocation>
<feature type="transmembrane region" description="Helical" evidence="1">
    <location>
        <begin position="52"/>
        <end position="70"/>
    </location>
</feature>
<organism evidence="2 3">
    <name type="scientific">Serratia symbiotica</name>
    <dbReference type="NCBI Taxonomy" id="138074"/>
    <lineage>
        <taxon>Bacteria</taxon>
        <taxon>Pseudomonadati</taxon>
        <taxon>Pseudomonadota</taxon>
        <taxon>Gammaproteobacteria</taxon>
        <taxon>Enterobacterales</taxon>
        <taxon>Yersiniaceae</taxon>
        <taxon>Serratia</taxon>
    </lineage>
</organism>
<proteinExistence type="predicted"/>
<keyword evidence="1" id="KW-0472">Membrane</keyword>
<name>A0A455VJ72_9GAMM</name>
<evidence type="ECO:0000256" key="1">
    <source>
        <dbReference type="SAM" id="Phobius"/>
    </source>
</evidence>
<dbReference type="EMBL" id="AP019532">
    <property type="protein sequence ID" value="BBI93082.1"/>
    <property type="molecule type" value="Genomic_DNA"/>
</dbReference>
<reference evidence="2 3" key="1">
    <citation type="submission" date="2019-03" db="EMBL/GenBank/DDBJ databases">
        <title>The genome sequence of Candidatus Serratia symbiotica strain IS.</title>
        <authorList>
            <person name="Nikoh N."/>
            <person name="Koga R."/>
            <person name="Oshima K."/>
            <person name="Hattori M."/>
            <person name="Fukatsu T."/>
        </authorList>
    </citation>
    <scope>NUCLEOTIDE SEQUENCE [LARGE SCALE GENOMIC DNA]</scope>
    <source>
        <strain evidence="2 3">IS</strain>
        <plasmid evidence="3">pssyis1 dna</plasmid>
    </source>
</reference>
<keyword evidence="2" id="KW-0614">Plasmid</keyword>
<evidence type="ECO:0000313" key="2">
    <source>
        <dbReference type="EMBL" id="BBI93082.1"/>
    </source>
</evidence>
<sequence length="73" mass="8414">MRILMFHFFFIGIGAVFSLNVTGSFWITALLFLVFGIIPVFRLNDYHLHEMSIIFSTMIIGISIVIAFILQMK</sequence>
<protein>
    <recommendedName>
        <fullName evidence="4">Inner membrane protein</fullName>
    </recommendedName>
</protein>
<feature type="transmembrane region" description="Helical" evidence="1">
    <location>
        <begin position="7"/>
        <end position="40"/>
    </location>
</feature>
<evidence type="ECO:0008006" key="4">
    <source>
        <dbReference type="Google" id="ProtNLM"/>
    </source>
</evidence>